<accession>A0A438JE20</accession>
<organism evidence="3 4">
    <name type="scientific">Vitis vinifera</name>
    <name type="common">Grape</name>
    <dbReference type="NCBI Taxonomy" id="29760"/>
    <lineage>
        <taxon>Eukaryota</taxon>
        <taxon>Viridiplantae</taxon>
        <taxon>Streptophyta</taxon>
        <taxon>Embryophyta</taxon>
        <taxon>Tracheophyta</taxon>
        <taxon>Spermatophyta</taxon>
        <taxon>Magnoliopsida</taxon>
        <taxon>eudicotyledons</taxon>
        <taxon>Gunneridae</taxon>
        <taxon>Pentapetalae</taxon>
        <taxon>rosids</taxon>
        <taxon>Vitales</taxon>
        <taxon>Vitaceae</taxon>
        <taxon>Viteae</taxon>
        <taxon>Vitis</taxon>
    </lineage>
</organism>
<dbReference type="InterPro" id="IPR003676">
    <property type="entry name" value="SAUR_fam"/>
</dbReference>
<dbReference type="EMBL" id="QGNW01000046">
    <property type="protein sequence ID" value="RVX07200.1"/>
    <property type="molecule type" value="Genomic_DNA"/>
</dbReference>
<reference evidence="3 4" key="1">
    <citation type="journal article" date="2018" name="PLoS Genet.">
        <title>Population sequencing reveals clonal diversity and ancestral inbreeding in the grapevine cultivar Chardonnay.</title>
        <authorList>
            <person name="Roach M.J."/>
            <person name="Johnson D.L."/>
            <person name="Bohlmann J."/>
            <person name="van Vuuren H.J."/>
            <person name="Jones S.J."/>
            <person name="Pretorius I.S."/>
            <person name="Schmidt S.A."/>
            <person name="Borneman A.R."/>
        </authorList>
    </citation>
    <scope>NUCLEOTIDE SEQUENCE [LARGE SCALE GENOMIC DNA]</scope>
    <source>
        <strain evidence="4">cv. Chardonnay</strain>
        <strain evidence="3">I10V1</strain>
        <tissue evidence="3">Leaf</tissue>
    </source>
</reference>
<comment type="similarity">
    <text evidence="1">Belongs to the ARG7 family.</text>
</comment>
<evidence type="ECO:0000256" key="1">
    <source>
        <dbReference type="ARBA" id="ARBA00006974"/>
    </source>
</evidence>
<proteinExistence type="inferred from homology"/>
<name>A0A438JE20_VITVI</name>
<comment type="caution">
    <text evidence="3">The sequence shown here is derived from an EMBL/GenBank/DDBJ whole genome shotgun (WGS) entry which is preliminary data.</text>
</comment>
<evidence type="ECO:0000313" key="3">
    <source>
        <dbReference type="EMBL" id="RVX07200.1"/>
    </source>
</evidence>
<gene>
    <name evidence="3" type="primary">SAUR21_3</name>
    <name evidence="2" type="synonym">SAUR21_0</name>
    <name evidence="3" type="ORF">CK203_022485</name>
    <name evidence="2" type="ORF">CK203_079041</name>
</gene>
<sequence>MDKHVRPSILGWGWMRQKERDQQVHVILDEAEEDFGFNHPMGGLTIPCEEHAFLDVTFRLQAS</sequence>
<evidence type="ECO:0000313" key="4">
    <source>
        <dbReference type="Proteomes" id="UP000288805"/>
    </source>
</evidence>
<dbReference type="GO" id="GO:0009733">
    <property type="term" value="P:response to auxin"/>
    <property type="evidence" value="ECO:0007669"/>
    <property type="project" value="InterPro"/>
</dbReference>
<dbReference type="PANTHER" id="PTHR31929">
    <property type="entry name" value="SAUR-LIKE AUXIN-RESPONSIVE PROTEIN FAMILY-RELATED"/>
    <property type="match status" value="1"/>
</dbReference>
<dbReference type="Proteomes" id="UP000288805">
    <property type="component" value="Unassembled WGS sequence"/>
</dbReference>
<protein>
    <submittedName>
        <fullName evidence="3">Auxin-responsive protein SAUR21</fullName>
    </submittedName>
</protein>
<dbReference type="EMBL" id="QGNW01002591">
    <property type="protein sequence ID" value="RVW16010.1"/>
    <property type="molecule type" value="Genomic_DNA"/>
</dbReference>
<evidence type="ECO:0000313" key="2">
    <source>
        <dbReference type="EMBL" id="RVW16010.1"/>
    </source>
</evidence>
<dbReference type="AlphaFoldDB" id="A0A438JE20"/>